<dbReference type="EMBL" id="BEXD01004086">
    <property type="protein sequence ID" value="GBC06589.1"/>
    <property type="molecule type" value="Genomic_DNA"/>
</dbReference>
<accession>A0A2Z6SK63</accession>
<protein>
    <submittedName>
        <fullName evidence="2">Uncharacterized protein</fullName>
    </submittedName>
</protein>
<dbReference type="AlphaFoldDB" id="A0A2Z6SK63"/>
<evidence type="ECO:0000313" key="4">
    <source>
        <dbReference type="Proteomes" id="UP000247702"/>
    </source>
</evidence>
<evidence type="ECO:0000256" key="1">
    <source>
        <dbReference type="SAM" id="MobiDB-lite"/>
    </source>
</evidence>
<feature type="region of interest" description="Disordered" evidence="1">
    <location>
        <begin position="72"/>
        <end position="95"/>
    </location>
</feature>
<dbReference type="Proteomes" id="UP000247702">
    <property type="component" value="Unassembled WGS sequence"/>
</dbReference>
<keyword evidence="4" id="KW-1185">Reference proteome</keyword>
<organism evidence="2 4">
    <name type="scientific">Rhizophagus clarus</name>
    <dbReference type="NCBI Taxonomy" id="94130"/>
    <lineage>
        <taxon>Eukaryota</taxon>
        <taxon>Fungi</taxon>
        <taxon>Fungi incertae sedis</taxon>
        <taxon>Mucoromycota</taxon>
        <taxon>Glomeromycotina</taxon>
        <taxon>Glomeromycetes</taxon>
        <taxon>Glomerales</taxon>
        <taxon>Glomeraceae</taxon>
        <taxon>Rhizophagus</taxon>
    </lineage>
</organism>
<reference evidence="2 4" key="1">
    <citation type="submission" date="2017-11" db="EMBL/GenBank/DDBJ databases">
        <title>The genome of Rhizophagus clarus HR1 reveals common genetic basis of auxotrophy among arbuscular mycorrhizal fungi.</title>
        <authorList>
            <person name="Kobayashi Y."/>
        </authorList>
    </citation>
    <scope>NUCLEOTIDE SEQUENCE [LARGE SCALE GENOMIC DNA]</scope>
    <source>
        <strain evidence="2 4">HR1</strain>
    </source>
</reference>
<feature type="compositionally biased region" description="Polar residues" evidence="1">
    <location>
        <begin position="86"/>
        <end position="95"/>
    </location>
</feature>
<evidence type="ECO:0000313" key="2">
    <source>
        <dbReference type="EMBL" id="GBC06589.1"/>
    </source>
</evidence>
<dbReference type="Proteomes" id="UP000615446">
    <property type="component" value="Unassembled WGS sequence"/>
</dbReference>
<gene>
    <name evidence="3" type="ORF">RCL2_001454800</name>
    <name evidence="2" type="ORF">RclHR1_06940006</name>
</gene>
<reference evidence="3" key="2">
    <citation type="submission" date="2019-10" db="EMBL/GenBank/DDBJ databases">
        <title>Conservation and host-specific expression of non-tandemly repeated heterogenous ribosome RNA gene in arbuscular mycorrhizal fungi.</title>
        <authorList>
            <person name="Maeda T."/>
            <person name="Kobayashi Y."/>
            <person name="Nakagawa T."/>
            <person name="Ezawa T."/>
            <person name="Yamaguchi K."/>
            <person name="Bino T."/>
            <person name="Nishimoto Y."/>
            <person name="Shigenobu S."/>
            <person name="Kawaguchi M."/>
        </authorList>
    </citation>
    <scope>NUCLEOTIDE SEQUENCE</scope>
    <source>
        <strain evidence="3">HR1</strain>
    </source>
</reference>
<dbReference type="EMBL" id="BLAL01000169">
    <property type="protein sequence ID" value="GES87553.1"/>
    <property type="molecule type" value="Genomic_DNA"/>
</dbReference>
<evidence type="ECO:0000313" key="3">
    <source>
        <dbReference type="EMBL" id="GES87553.1"/>
    </source>
</evidence>
<sequence length="95" mass="10555">MNVPTSAFSTSESLNSSQRLKFLEQATSLFQKKWAGLTNSSHLASLKDNFTPLEVLDHNVMLLQLQQNTHVDLGPDNPYSPHSKAQLATQFSMPP</sequence>
<name>A0A2Z6SK63_9GLOM</name>
<comment type="caution">
    <text evidence="2">The sequence shown here is derived from an EMBL/GenBank/DDBJ whole genome shotgun (WGS) entry which is preliminary data.</text>
</comment>
<proteinExistence type="predicted"/>